<dbReference type="InterPro" id="IPR007419">
    <property type="entry name" value="BFD-like_2Fe2S-bd_dom"/>
</dbReference>
<dbReference type="PANTHER" id="PTHR42720">
    <property type="entry name" value="GLYCEROL-3-PHOSPHATE DEHYDROGENASE"/>
    <property type="match status" value="1"/>
</dbReference>
<accession>A0A2J4JKQ8</accession>
<feature type="domain" description="FAD dependent oxidoreductase" evidence="1">
    <location>
        <begin position="3"/>
        <end position="350"/>
    </location>
</feature>
<comment type="caution">
    <text evidence="3">The sequence shown here is derived from an EMBL/GenBank/DDBJ whole genome shotgun (WGS) entry which is preliminary data.</text>
</comment>
<sequence length="481" mass="50991">MLDVAIIGCGVIGAAAAYELSHYPLQTAIFEAENDVADCTTKANSAILHAGYDPEPGTRMARLNVEGSALAKEICARLDVPYLQCGSLVLALSPEELPHLQKLYENGIANGVPGIRLLSAEETLAMEPNLAPTVVGALYAPSAAIVSPWEFALAMAEVAVRNGVELHRSCPVTHIEKTAGGWALTTPSGIVETRYIINAAGISAQAVHDMAAPHKFTIQPTRGEYYLLDKSEGSRVHHVIFQCPNENGKGVLVAPTVHGNLIVGPNADPVEGDDTACTAAGLAFVSAAARRSVPNIRFSESIRNFAGVRANVDTGDFVIGEAEGAPGFIDLAGMKSPGLSSAPAVAREAVKILEAHGDLPAPKADYRDGHTRVRFKELPPEEKARLIAKEPAYGRVICRCETITEGEILDALHEEIPATTIDGVKRRCGAGMGRCQGGFCGPRVLELISKTLGIRPLDVLQDKAGTNVLLCETKQEGEHHD</sequence>
<proteinExistence type="predicted"/>
<dbReference type="Gene3D" id="1.10.10.1100">
    <property type="entry name" value="BFD-like [2Fe-2S]-binding domain"/>
    <property type="match status" value="1"/>
</dbReference>
<dbReference type="InterPro" id="IPR036188">
    <property type="entry name" value="FAD/NAD-bd_sf"/>
</dbReference>
<dbReference type="Pfam" id="PF04324">
    <property type="entry name" value="Fer2_BFD"/>
    <property type="match status" value="1"/>
</dbReference>
<organism evidence="3 4">
    <name type="scientific">Faecalibacterium prausnitzii</name>
    <dbReference type="NCBI Taxonomy" id="853"/>
    <lineage>
        <taxon>Bacteria</taxon>
        <taxon>Bacillati</taxon>
        <taxon>Bacillota</taxon>
        <taxon>Clostridia</taxon>
        <taxon>Eubacteriales</taxon>
        <taxon>Oscillospiraceae</taxon>
        <taxon>Faecalibacterium</taxon>
    </lineage>
</organism>
<feature type="domain" description="BFD-like [2Fe-2S]-binding" evidence="2">
    <location>
        <begin position="396"/>
        <end position="449"/>
    </location>
</feature>
<name>A0A2J4JKQ8_9FIRM</name>
<dbReference type="RefSeq" id="WP_097781180.1">
    <property type="nucleotide sequence ID" value="NZ_NMTS02000102.1"/>
</dbReference>
<dbReference type="InterPro" id="IPR052745">
    <property type="entry name" value="G3P_Oxidase/Oxidoreductase"/>
</dbReference>
<evidence type="ECO:0000313" key="3">
    <source>
        <dbReference type="EMBL" id="PLK28440.1"/>
    </source>
</evidence>
<dbReference type="PANTHER" id="PTHR42720:SF1">
    <property type="entry name" value="GLYCEROL 3-PHOSPHATE OXIDASE"/>
    <property type="match status" value="1"/>
</dbReference>
<dbReference type="InterPro" id="IPR041854">
    <property type="entry name" value="BFD-like_2Fe2S-bd_dom_sf"/>
</dbReference>
<dbReference type="EMBL" id="NMTS02000102">
    <property type="protein sequence ID" value="PLK28440.1"/>
    <property type="molecule type" value="Genomic_DNA"/>
</dbReference>
<dbReference type="SUPFAM" id="SSF51905">
    <property type="entry name" value="FAD/NAD(P)-binding domain"/>
    <property type="match status" value="1"/>
</dbReference>
<protein>
    <submittedName>
        <fullName evidence="3">FAD/NAD(P)-binding oxidoreductase</fullName>
    </submittedName>
</protein>
<dbReference type="CDD" id="cd19946">
    <property type="entry name" value="GlpA-like_Fer2_BFD-like"/>
    <property type="match status" value="1"/>
</dbReference>
<dbReference type="Gene3D" id="3.50.50.60">
    <property type="entry name" value="FAD/NAD(P)-binding domain"/>
    <property type="match status" value="1"/>
</dbReference>
<dbReference type="Proteomes" id="UP000221015">
    <property type="component" value="Unassembled WGS sequence"/>
</dbReference>
<dbReference type="InterPro" id="IPR006076">
    <property type="entry name" value="FAD-dep_OxRdtase"/>
</dbReference>
<dbReference type="Gene3D" id="3.30.9.10">
    <property type="entry name" value="D-Amino Acid Oxidase, subunit A, domain 2"/>
    <property type="match status" value="1"/>
</dbReference>
<evidence type="ECO:0000259" key="2">
    <source>
        <dbReference type="Pfam" id="PF04324"/>
    </source>
</evidence>
<gene>
    <name evidence="3" type="ORF">CGS50_014395</name>
</gene>
<evidence type="ECO:0000313" key="4">
    <source>
        <dbReference type="Proteomes" id="UP000221015"/>
    </source>
</evidence>
<dbReference type="SUPFAM" id="SSF54373">
    <property type="entry name" value="FAD-linked reductases, C-terminal domain"/>
    <property type="match status" value="1"/>
</dbReference>
<evidence type="ECO:0000259" key="1">
    <source>
        <dbReference type="Pfam" id="PF01266"/>
    </source>
</evidence>
<dbReference type="AlphaFoldDB" id="A0A2J4JKQ8"/>
<reference evidence="3 4" key="1">
    <citation type="journal article" date="2017" name="Front. Microbiol.">
        <title>New Insights into the Diversity of the Genus Faecalibacterium.</title>
        <authorList>
            <person name="Benevides L."/>
            <person name="Burman S."/>
            <person name="Martin R."/>
            <person name="Robert V."/>
            <person name="Thomas M."/>
            <person name="Miquel S."/>
            <person name="Chain F."/>
            <person name="Sokol H."/>
            <person name="Bermudez-Humaran L.G."/>
            <person name="Morrison M."/>
            <person name="Langella P."/>
            <person name="Azevedo V.A."/>
            <person name="Chatel J.M."/>
            <person name="Soares S."/>
        </authorList>
    </citation>
    <scope>NUCLEOTIDE SEQUENCE [LARGE SCALE GENOMIC DNA]</scope>
    <source>
        <strain evidence="3 4">CNCM I 4542</strain>
    </source>
</reference>
<dbReference type="Pfam" id="PF01266">
    <property type="entry name" value="DAO"/>
    <property type="match status" value="1"/>
</dbReference>